<comment type="caution">
    <text evidence="1">The sequence shown here is derived from an EMBL/GenBank/DDBJ whole genome shotgun (WGS) entry which is preliminary data.</text>
</comment>
<dbReference type="EMBL" id="CAUYUJ010017195">
    <property type="protein sequence ID" value="CAK0872744.1"/>
    <property type="molecule type" value="Genomic_DNA"/>
</dbReference>
<evidence type="ECO:0000313" key="1">
    <source>
        <dbReference type="EMBL" id="CAK0872744.1"/>
    </source>
</evidence>
<organism evidence="1 2">
    <name type="scientific">Prorocentrum cordatum</name>
    <dbReference type="NCBI Taxonomy" id="2364126"/>
    <lineage>
        <taxon>Eukaryota</taxon>
        <taxon>Sar</taxon>
        <taxon>Alveolata</taxon>
        <taxon>Dinophyceae</taxon>
        <taxon>Prorocentrales</taxon>
        <taxon>Prorocentraceae</taxon>
        <taxon>Prorocentrum</taxon>
    </lineage>
</organism>
<keyword evidence="2" id="KW-1185">Reference proteome</keyword>
<evidence type="ECO:0008006" key="3">
    <source>
        <dbReference type="Google" id="ProtNLM"/>
    </source>
</evidence>
<sequence>VAECPPLGAFLQSPGEVEREEAEMGASVEVPQHRMASAVAAGHHYHVHLRGDRTSACLTKGYGKFRSPAGYGPTVLVHEGDEAGTERREKQAAPREGADLGGELTYNDRFSRIGNSLNVRIVALLLFSLLGRGDCQATLAEDACGPGGEKGKGRVMQRLSGTG</sequence>
<gene>
    <name evidence="1" type="ORF">PCOR1329_LOCUS58119</name>
</gene>
<dbReference type="Proteomes" id="UP001189429">
    <property type="component" value="Unassembled WGS sequence"/>
</dbReference>
<name>A0ABN9VHS4_9DINO</name>
<protein>
    <recommendedName>
        <fullName evidence="3">DNA (cytosine-5-)-methyltransferase</fullName>
    </recommendedName>
</protein>
<evidence type="ECO:0000313" key="2">
    <source>
        <dbReference type="Proteomes" id="UP001189429"/>
    </source>
</evidence>
<proteinExistence type="predicted"/>
<reference evidence="1" key="1">
    <citation type="submission" date="2023-10" db="EMBL/GenBank/DDBJ databases">
        <authorList>
            <person name="Chen Y."/>
            <person name="Shah S."/>
            <person name="Dougan E. K."/>
            <person name="Thang M."/>
            <person name="Chan C."/>
        </authorList>
    </citation>
    <scope>NUCLEOTIDE SEQUENCE [LARGE SCALE GENOMIC DNA]</scope>
</reference>
<feature type="non-terminal residue" evidence="1">
    <location>
        <position position="1"/>
    </location>
</feature>
<accession>A0ABN9VHS4</accession>